<dbReference type="RefSeq" id="WP_085462419.1">
    <property type="nucleotide sequence ID" value="NZ_FXBL01000002.1"/>
</dbReference>
<dbReference type="AlphaFoldDB" id="A0A1X7MMZ6"/>
<dbReference type="InterPro" id="IPR012347">
    <property type="entry name" value="Ferritin-like"/>
</dbReference>
<gene>
    <name evidence="3" type="ORF">SAMN02982922_0082</name>
</gene>
<dbReference type="InterPro" id="IPR005183">
    <property type="entry name" value="DUF305_CopM-like"/>
</dbReference>
<dbReference type="PANTHER" id="PTHR36933:SF1">
    <property type="entry name" value="SLL0788 PROTEIN"/>
    <property type="match status" value="1"/>
</dbReference>
<proteinExistence type="predicted"/>
<dbReference type="Pfam" id="PF03713">
    <property type="entry name" value="DUF305"/>
    <property type="match status" value="1"/>
</dbReference>
<dbReference type="EMBL" id="FXBL01000002">
    <property type="protein sequence ID" value="SMH26209.1"/>
    <property type="molecule type" value="Genomic_DNA"/>
</dbReference>
<evidence type="ECO:0000313" key="4">
    <source>
        <dbReference type="Proteomes" id="UP000193083"/>
    </source>
</evidence>
<reference evidence="4" key="1">
    <citation type="submission" date="2017-04" db="EMBL/GenBank/DDBJ databases">
        <authorList>
            <person name="Varghese N."/>
            <person name="Submissions S."/>
        </authorList>
    </citation>
    <scope>NUCLEOTIDE SEQUENCE [LARGE SCALE GENOMIC DNA]</scope>
    <source>
        <strain evidence="4">B5P</strain>
    </source>
</reference>
<dbReference type="PANTHER" id="PTHR36933">
    <property type="entry name" value="SLL0788 PROTEIN"/>
    <property type="match status" value="1"/>
</dbReference>
<keyword evidence="1" id="KW-0732">Signal</keyword>
<name>A0A1X7MMZ6_9HYPH</name>
<keyword evidence="4" id="KW-1185">Reference proteome</keyword>
<feature type="signal peptide" evidence="1">
    <location>
        <begin position="1"/>
        <end position="22"/>
    </location>
</feature>
<sequence>MRTRTLILATVFSLLPASVAFAQETSLPAGCRSSEPMKMDNMKMDDAAMQGMDDAHKAYMQAMMKMHPAMMQGISAKDPDVAFVCGMIAHHQGAIDMAEVELKFGKDEDARGKAQKVIDAQKKEIEEFRQWVGSHTK</sequence>
<accession>A0A1X7MMZ6</accession>
<dbReference type="Proteomes" id="UP000193083">
    <property type="component" value="Unassembled WGS sequence"/>
</dbReference>
<dbReference type="Gene3D" id="1.20.1260.10">
    <property type="match status" value="1"/>
</dbReference>
<feature type="domain" description="DUF305" evidence="2">
    <location>
        <begin position="46"/>
        <end position="131"/>
    </location>
</feature>
<feature type="chain" id="PRO_5013208357" description="DUF305 domain-containing protein" evidence="1">
    <location>
        <begin position="23"/>
        <end position="137"/>
    </location>
</feature>
<dbReference type="OrthoDB" id="517560at2"/>
<protein>
    <recommendedName>
        <fullName evidence="2">DUF305 domain-containing protein</fullName>
    </recommendedName>
</protein>
<organism evidence="3 4">
    <name type="scientific">Mesorhizobium australicum</name>
    <dbReference type="NCBI Taxonomy" id="536018"/>
    <lineage>
        <taxon>Bacteria</taxon>
        <taxon>Pseudomonadati</taxon>
        <taxon>Pseudomonadota</taxon>
        <taxon>Alphaproteobacteria</taxon>
        <taxon>Hyphomicrobiales</taxon>
        <taxon>Phyllobacteriaceae</taxon>
        <taxon>Mesorhizobium</taxon>
    </lineage>
</organism>
<evidence type="ECO:0000259" key="2">
    <source>
        <dbReference type="Pfam" id="PF03713"/>
    </source>
</evidence>
<evidence type="ECO:0000313" key="3">
    <source>
        <dbReference type="EMBL" id="SMH26209.1"/>
    </source>
</evidence>
<evidence type="ECO:0000256" key="1">
    <source>
        <dbReference type="SAM" id="SignalP"/>
    </source>
</evidence>